<evidence type="ECO:0000256" key="4">
    <source>
        <dbReference type="ARBA" id="ARBA00022692"/>
    </source>
</evidence>
<dbReference type="InterPro" id="IPR050427">
    <property type="entry name" value="Olfactory_Receptors"/>
</dbReference>
<feature type="transmembrane region" description="Helical" evidence="11">
    <location>
        <begin position="24"/>
        <end position="45"/>
    </location>
</feature>
<reference evidence="13" key="2">
    <citation type="submission" date="2025-08" db="UniProtKB">
        <authorList>
            <consortium name="Ensembl"/>
        </authorList>
    </citation>
    <scope>IDENTIFICATION</scope>
    <source>
        <strain evidence="13">Thoroughbred</strain>
    </source>
</reference>
<dbReference type="PRINTS" id="PR00237">
    <property type="entry name" value="GPCRRHODOPSN"/>
</dbReference>
<dbReference type="InterPro" id="IPR000725">
    <property type="entry name" value="Olfact_rcpt"/>
</dbReference>
<name>F7CS67_HORSE</name>
<dbReference type="InterPro" id="IPR000276">
    <property type="entry name" value="GPCR_Rhodpsn"/>
</dbReference>
<dbReference type="PRINTS" id="PR00245">
    <property type="entry name" value="OLFACTORYR"/>
</dbReference>
<reference evidence="13 14" key="1">
    <citation type="journal article" date="2009" name="Science">
        <title>Genome sequence, comparative analysis, and population genetics of the domestic horse.</title>
        <authorList>
            <consortium name="Broad Institute Genome Sequencing Platform"/>
            <consortium name="Broad Institute Whole Genome Assembly Team"/>
            <person name="Wade C.M."/>
            <person name="Giulotto E."/>
            <person name="Sigurdsson S."/>
            <person name="Zoli M."/>
            <person name="Gnerre S."/>
            <person name="Imsland F."/>
            <person name="Lear T.L."/>
            <person name="Adelson D.L."/>
            <person name="Bailey E."/>
            <person name="Bellone R.R."/>
            <person name="Bloecker H."/>
            <person name="Distl O."/>
            <person name="Edgar R.C."/>
            <person name="Garber M."/>
            <person name="Leeb T."/>
            <person name="Mauceli E."/>
            <person name="MacLeod J.N."/>
            <person name="Penedo M.C.T."/>
            <person name="Raison J.M."/>
            <person name="Sharpe T."/>
            <person name="Vogel J."/>
            <person name="Andersson L."/>
            <person name="Antczak D.F."/>
            <person name="Biagi T."/>
            <person name="Binns M.M."/>
            <person name="Chowdhary B.P."/>
            <person name="Coleman S.J."/>
            <person name="Della Valle G."/>
            <person name="Fryc S."/>
            <person name="Guerin G."/>
            <person name="Hasegawa T."/>
            <person name="Hill E.W."/>
            <person name="Jurka J."/>
            <person name="Kiialainen A."/>
            <person name="Lindgren G."/>
            <person name="Liu J."/>
            <person name="Magnani E."/>
            <person name="Mickelson J.R."/>
            <person name="Murray J."/>
            <person name="Nergadze S.G."/>
            <person name="Onofrio R."/>
            <person name="Pedroni S."/>
            <person name="Piras M.F."/>
            <person name="Raudsepp T."/>
            <person name="Rocchi M."/>
            <person name="Roeed K.H."/>
            <person name="Ryder O.A."/>
            <person name="Searle S."/>
            <person name="Skow L."/>
            <person name="Swinburne J.E."/>
            <person name="Syvaenen A.C."/>
            <person name="Tozaki T."/>
            <person name="Valberg S.J."/>
            <person name="Vaudin M."/>
            <person name="White J.R."/>
            <person name="Zody M.C."/>
            <person name="Lander E.S."/>
            <person name="Lindblad-Toh K."/>
        </authorList>
    </citation>
    <scope>NUCLEOTIDE SEQUENCE [LARGE SCALE GENOMIC DNA]</scope>
    <source>
        <strain evidence="13 14">Thoroughbred</strain>
    </source>
</reference>
<proteinExistence type="predicted"/>
<feature type="transmembrane region" description="Helical" evidence="11">
    <location>
        <begin position="269"/>
        <end position="287"/>
    </location>
</feature>
<dbReference type="InParanoid" id="F7CS67"/>
<dbReference type="Bgee" id="ENSECAG00000037417">
    <property type="expression patterns" value="Expressed in brainstem and 1 other cell type or tissue"/>
</dbReference>
<dbReference type="GO" id="GO:0004984">
    <property type="term" value="F:olfactory receptor activity"/>
    <property type="evidence" value="ECO:0000318"/>
    <property type="project" value="GO_Central"/>
</dbReference>
<evidence type="ECO:0000256" key="2">
    <source>
        <dbReference type="ARBA" id="ARBA00004141"/>
    </source>
</evidence>
<keyword evidence="8 11" id="KW-0472">Membrane</keyword>
<dbReference type="GeneTree" id="ENSGT00940000159605"/>
<dbReference type="PROSITE" id="PS50262">
    <property type="entry name" value="G_PROTEIN_RECEP_F1_2"/>
    <property type="match status" value="1"/>
</dbReference>
<dbReference type="SUPFAM" id="SSF81321">
    <property type="entry name" value="Family A G protein-coupled receptor-like"/>
    <property type="match status" value="1"/>
</dbReference>
<feature type="transmembrane region" description="Helical" evidence="11">
    <location>
        <begin position="191"/>
        <end position="223"/>
    </location>
</feature>
<accession>F7CS67</accession>
<dbReference type="PaxDb" id="9796-ENSECAP00000005222"/>
<dbReference type="GO" id="GO:0004930">
    <property type="term" value="F:G protein-coupled receptor activity"/>
    <property type="evidence" value="ECO:0007669"/>
    <property type="project" value="UniProtKB-KW"/>
</dbReference>
<evidence type="ECO:0000313" key="13">
    <source>
        <dbReference type="Ensembl" id="ENSECAP00000005222.3"/>
    </source>
</evidence>
<keyword evidence="14" id="KW-1185">Reference proteome</keyword>
<evidence type="ECO:0000256" key="1">
    <source>
        <dbReference type="ARBA" id="ARBA00003929"/>
    </source>
</evidence>
<evidence type="ECO:0000256" key="10">
    <source>
        <dbReference type="ARBA" id="ARBA00023224"/>
    </source>
</evidence>
<feature type="transmembrane region" description="Helical" evidence="11">
    <location>
        <begin position="110"/>
        <end position="133"/>
    </location>
</feature>
<evidence type="ECO:0000256" key="8">
    <source>
        <dbReference type="ARBA" id="ARBA00023136"/>
    </source>
</evidence>
<keyword evidence="5" id="KW-0552">Olfaction</keyword>
<keyword evidence="6 11" id="KW-1133">Transmembrane helix</keyword>
<dbReference type="Gene3D" id="1.20.1070.10">
    <property type="entry name" value="Rhodopsin 7-helix transmembrane proteins"/>
    <property type="match status" value="1"/>
</dbReference>
<keyword evidence="10" id="KW-0807">Transducer</keyword>
<keyword evidence="3" id="KW-0716">Sensory transduction</keyword>
<dbReference type="CDD" id="cd15939">
    <property type="entry name" value="7tmA_OR4A-like"/>
    <property type="match status" value="1"/>
</dbReference>
<dbReference type="Proteomes" id="UP000002281">
    <property type="component" value="Chromosome 12"/>
</dbReference>
<evidence type="ECO:0000256" key="7">
    <source>
        <dbReference type="ARBA" id="ARBA00023040"/>
    </source>
</evidence>
<evidence type="ECO:0000256" key="9">
    <source>
        <dbReference type="ARBA" id="ARBA00023170"/>
    </source>
</evidence>
<sequence>MERRNNVTYFVLLDLTQNPKELKVLFVMFLLLYILTMVGNMLIVMTVTVSKTLHSPMYFFLASLSFTDVLYSSSISPRLISDLFFGENIISFQSCMIQLFTEHFFGGSEIFLLLVMTYDLYVAICKPLHYLVIMRQKVCIVLLVVCWIVGLLHSLIQISAIYGLPFCGHNVIDHFSCDMYPLLKLVCTDTYVIGVLVVANGGLICIIVFLLLLLSYGVILYSLKNLSQQGKLKALQTCSSHITVVVFFFVPCVFMYARPAETFHIDKSLSLFYGVITPLLNPLIYTLRNSEMTNMKNVMENLWCKKLTICRIRMCHPH</sequence>
<comment type="function">
    <text evidence="1">Putative odorant or sperm cell receptor.</text>
</comment>
<dbReference type="Ensembl" id="ENSECAT00000007203.3">
    <property type="protein sequence ID" value="ENSECAP00000005222.3"/>
    <property type="gene ID" value="ENSECAG00000037417.2"/>
</dbReference>
<feature type="transmembrane region" description="Helical" evidence="11">
    <location>
        <begin position="140"/>
        <end position="164"/>
    </location>
</feature>
<evidence type="ECO:0000259" key="12">
    <source>
        <dbReference type="PROSITE" id="PS50262"/>
    </source>
</evidence>
<evidence type="ECO:0000256" key="6">
    <source>
        <dbReference type="ARBA" id="ARBA00022989"/>
    </source>
</evidence>
<dbReference type="FunFam" id="1.20.1070.10:FF:000007">
    <property type="entry name" value="Olfactory receptor"/>
    <property type="match status" value="1"/>
</dbReference>
<evidence type="ECO:0000313" key="14">
    <source>
        <dbReference type="Proteomes" id="UP000002281"/>
    </source>
</evidence>
<feature type="domain" description="G-protein coupled receptors family 1 profile" evidence="12">
    <location>
        <begin position="39"/>
        <end position="285"/>
    </location>
</feature>
<evidence type="ECO:0000256" key="5">
    <source>
        <dbReference type="ARBA" id="ARBA00022725"/>
    </source>
</evidence>
<dbReference type="Pfam" id="PF13853">
    <property type="entry name" value="7tm_4"/>
    <property type="match status" value="1"/>
</dbReference>
<evidence type="ECO:0000256" key="11">
    <source>
        <dbReference type="SAM" id="Phobius"/>
    </source>
</evidence>
<dbReference type="STRING" id="9796.ENSECAP00000005222"/>
<dbReference type="InterPro" id="IPR017452">
    <property type="entry name" value="GPCR_Rhodpsn_7TM"/>
</dbReference>
<keyword evidence="7" id="KW-0297">G-protein coupled receptor</keyword>
<keyword evidence="9" id="KW-0675">Receptor</keyword>
<evidence type="ECO:0000256" key="3">
    <source>
        <dbReference type="ARBA" id="ARBA00022606"/>
    </source>
</evidence>
<dbReference type="AlphaFoldDB" id="F7CS67"/>
<dbReference type="PANTHER" id="PTHR48002">
    <property type="entry name" value="OLFACTORY RECEPTOR"/>
    <property type="match status" value="1"/>
</dbReference>
<dbReference type="GO" id="GO:0005886">
    <property type="term" value="C:plasma membrane"/>
    <property type="evidence" value="ECO:0000318"/>
    <property type="project" value="GO_Central"/>
</dbReference>
<dbReference type="HOGENOM" id="CLU_012526_8_1_1"/>
<comment type="subcellular location">
    <subcellularLocation>
        <location evidence="2">Membrane</location>
        <topology evidence="2">Multi-pass membrane protein</topology>
    </subcellularLocation>
</comment>
<protein>
    <recommendedName>
        <fullName evidence="12">G-protein coupled receptors family 1 profile domain-containing protein</fullName>
    </recommendedName>
</protein>
<keyword evidence="4 11" id="KW-0812">Transmembrane</keyword>
<feature type="transmembrane region" description="Helical" evidence="11">
    <location>
        <begin position="235"/>
        <end position="257"/>
    </location>
</feature>
<organism evidence="13 14">
    <name type="scientific">Equus caballus</name>
    <name type="common">Horse</name>
    <dbReference type="NCBI Taxonomy" id="9796"/>
    <lineage>
        <taxon>Eukaryota</taxon>
        <taxon>Metazoa</taxon>
        <taxon>Chordata</taxon>
        <taxon>Craniata</taxon>
        <taxon>Vertebrata</taxon>
        <taxon>Euteleostomi</taxon>
        <taxon>Mammalia</taxon>
        <taxon>Eutheria</taxon>
        <taxon>Laurasiatheria</taxon>
        <taxon>Perissodactyla</taxon>
        <taxon>Equidae</taxon>
        <taxon>Equus</taxon>
    </lineage>
</organism>
<reference evidence="13" key="3">
    <citation type="submission" date="2025-09" db="UniProtKB">
        <authorList>
            <consortium name="Ensembl"/>
        </authorList>
    </citation>
    <scope>IDENTIFICATION</scope>
    <source>
        <strain evidence="13">Thoroughbred</strain>
    </source>
</reference>